<keyword evidence="4 9" id="KW-0560">Oxidoreductase</keyword>
<dbReference type="Gene3D" id="1.20.1260.10">
    <property type="match status" value="1"/>
</dbReference>
<accession>A0AA85KC47</accession>
<dbReference type="GO" id="GO:0006879">
    <property type="term" value="P:intracellular iron ion homeostasis"/>
    <property type="evidence" value="ECO:0007669"/>
    <property type="project" value="UniProtKB-KW"/>
</dbReference>
<dbReference type="AlphaFoldDB" id="A0AA85KC47"/>
<evidence type="ECO:0000256" key="3">
    <source>
        <dbReference type="ARBA" id="ARBA00022723"/>
    </source>
</evidence>
<dbReference type="PANTHER" id="PTHR11431:SF75">
    <property type="entry name" value="FERRITIN"/>
    <property type="match status" value="1"/>
</dbReference>
<dbReference type="InterPro" id="IPR009040">
    <property type="entry name" value="Ferritin-like_diiron"/>
</dbReference>
<comment type="function">
    <text evidence="6">Stores iron in a soluble, non-toxic, readily available form. Important for iron homeostasis. Has ferroxidase activity. Iron is taken up in the ferrous form and deposited as ferric hydroxides after oxidation.</text>
</comment>
<evidence type="ECO:0000259" key="10">
    <source>
        <dbReference type="PROSITE" id="PS50905"/>
    </source>
</evidence>
<dbReference type="InterPro" id="IPR008331">
    <property type="entry name" value="Ferritin_DPS_dom"/>
</dbReference>
<comment type="similarity">
    <text evidence="1 9">Belongs to the ferritin family.</text>
</comment>
<name>A0AA85KC47_TRIRE</name>
<protein>
    <recommendedName>
        <fullName evidence="9">Ferritin</fullName>
        <ecNumber evidence="9">1.16.3.1</ecNumber>
    </recommendedName>
</protein>
<reference evidence="12" key="2">
    <citation type="submission" date="2023-11" db="UniProtKB">
        <authorList>
            <consortium name="WormBaseParasite"/>
        </authorList>
    </citation>
    <scope>IDENTIFICATION</scope>
</reference>
<evidence type="ECO:0000256" key="2">
    <source>
        <dbReference type="ARBA" id="ARBA00022434"/>
    </source>
</evidence>
<evidence type="ECO:0000313" key="12">
    <source>
        <dbReference type="WBParaSite" id="TREG1_80630.1"/>
    </source>
</evidence>
<dbReference type="GO" id="GO:0008199">
    <property type="term" value="F:ferric iron binding"/>
    <property type="evidence" value="ECO:0007669"/>
    <property type="project" value="InterPro"/>
</dbReference>
<evidence type="ECO:0000256" key="6">
    <source>
        <dbReference type="ARBA" id="ARBA00025111"/>
    </source>
</evidence>
<proteinExistence type="inferred from homology"/>
<evidence type="ECO:0000256" key="5">
    <source>
        <dbReference type="ARBA" id="ARBA00023004"/>
    </source>
</evidence>
<keyword evidence="5 8" id="KW-0408">Iron</keyword>
<evidence type="ECO:0000256" key="9">
    <source>
        <dbReference type="RuleBase" id="RU361145"/>
    </source>
</evidence>
<dbReference type="WBParaSite" id="TREG1_80630.1">
    <property type="protein sequence ID" value="TREG1_80630.1"/>
    <property type="gene ID" value="TREG1_80630"/>
</dbReference>
<evidence type="ECO:0000256" key="4">
    <source>
        <dbReference type="ARBA" id="ARBA00023002"/>
    </source>
</evidence>
<feature type="binding site" evidence="8">
    <location>
        <position position="144"/>
    </location>
    <ligand>
        <name>Fe cation</name>
        <dbReference type="ChEBI" id="CHEBI:24875"/>
        <label>1</label>
    </ligand>
</feature>
<dbReference type="GO" id="GO:0005737">
    <property type="term" value="C:cytoplasm"/>
    <property type="evidence" value="ECO:0007669"/>
    <property type="project" value="TreeGrafter"/>
</dbReference>
<comment type="catalytic activity">
    <reaction evidence="7 9">
        <text>4 Fe(2+) + O2 + 4 H(+) = 4 Fe(3+) + 2 H2O</text>
        <dbReference type="Rhea" id="RHEA:11148"/>
        <dbReference type="ChEBI" id="CHEBI:15377"/>
        <dbReference type="ChEBI" id="CHEBI:15378"/>
        <dbReference type="ChEBI" id="CHEBI:15379"/>
        <dbReference type="ChEBI" id="CHEBI:29033"/>
        <dbReference type="ChEBI" id="CHEBI:29034"/>
        <dbReference type="EC" id="1.16.3.1"/>
    </reaction>
</comment>
<dbReference type="PROSITE" id="PS50905">
    <property type="entry name" value="FERRITIN_LIKE"/>
    <property type="match status" value="1"/>
</dbReference>
<evidence type="ECO:0000256" key="1">
    <source>
        <dbReference type="ARBA" id="ARBA00007513"/>
    </source>
</evidence>
<evidence type="ECO:0000313" key="11">
    <source>
        <dbReference type="Proteomes" id="UP000050795"/>
    </source>
</evidence>
<dbReference type="GO" id="GO:0008198">
    <property type="term" value="F:ferrous iron binding"/>
    <property type="evidence" value="ECO:0007669"/>
    <property type="project" value="TreeGrafter"/>
</dbReference>
<evidence type="ECO:0000256" key="7">
    <source>
        <dbReference type="ARBA" id="ARBA00047990"/>
    </source>
</evidence>
<dbReference type="Pfam" id="PF00210">
    <property type="entry name" value="Ferritin"/>
    <property type="match status" value="1"/>
</dbReference>
<keyword evidence="11" id="KW-1185">Reference proteome</keyword>
<dbReference type="InterPro" id="IPR001519">
    <property type="entry name" value="Ferritin"/>
</dbReference>
<keyword evidence="3 8" id="KW-0479">Metal-binding</keyword>
<feature type="domain" description="Ferritin-like diiron" evidence="10">
    <location>
        <begin position="8"/>
        <end position="162"/>
    </location>
</feature>
<dbReference type="InterPro" id="IPR012347">
    <property type="entry name" value="Ferritin-like"/>
</dbReference>
<dbReference type="SUPFAM" id="SSF47240">
    <property type="entry name" value="Ferritin-like"/>
    <property type="match status" value="1"/>
</dbReference>
<dbReference type="GO" id="GO:0006826">
    <property type="term" value="P:iron ion transport"/>
    <property type="evidence" value="ECO:0007669"/>
    <property type="project" value="InterPro"/>
</dbReference>
<keyword evidence="2 9" id="KW-0409">Iron storage</keyword>
<dbReference type="InterPro" id="IPR009078">
    <property type="entry name" value="Ferritin-like_SF"/>
</dbReference>
<reference evidence="11" key="1">
    <citation type="submission" date="2022-06" db="EMBL/GenBank/DDBJ databases">
        <authorList>
            <person name="Berger JAMES D."/>
            <person name="Berger JAMES D."/>
        </authorList>
    </citation>
    <scope>NUCLEOTIDE SEQUENCE [LARGE SCALE GENOMIC DNA]</scope>
</reference>
<sequence length="218" mass="25502">MHSVMMSSKYPKECEKKLNEIINVTQSATITYDSLAAQCNTHDLRMTGFHTFFQLCARRHRAIGQNLIDWQTTRGGKYTLTDIRPLTTITQLKDTRDEIKWIVEMAVNVERMLEEKLTEMCVLSRERGDLATEHHITHYHLHPQVYVHRMMLDHMHRVSGCGDVYTYDRCTMMALVEKVKRTLRKRMSKKIRDDDDGDFASVDDEIIEMTITCATMKL</sequence>
<dbReference type="PANTHER" id="PTHR11431">
    <property type="entry name" value="FERRITIN"/>
    <property type="match status" value="1"/>
</dbReference>
<comment type="function">
    <text evidence="9">Stores iron in a soluble, non-toxic, readily available form. Important for iron homeostasis. Iron is taken up in the ferrous form and deposited as ferric hydroxides after oxidation.</text>
</comment>
<dbReference type="GO" id="GO:0004322">
    <property type="term" value="F:ferroxidase activity"/>
    <property type="evidence" value="ECO:0007669"/>
    <property type="project" value="UniProtKB-EC"/>
</dbReference>
<dbReference type="EC" id="1.16.3.1" evidence="9"/>
<evidence type="ECO:0000256" key="8">
    <source>
        <dbReference type="PIRSR" id="PIRSR601519-1"/>
    </source>
</evidence>
<feature type="binding site" evidence="8">
    <location>
        <position position="110"/>
    </location>
    <ligand>
        <name>Fe cation</name>
        <dbReference type="ChEBI" id="CHEBI:24875"/>
        <label>1</label>
    </ligand>
</feature>
<dbReference type="Proteomes" id="UP000050795">
    <property type="component" value="Unassembled WGS sequence"/>
</dbReference>
<organism evidence="11 12">
    <name type="scientific">Trichobilharzia regenti</name>
    <name type="common">Nasal bird schistosome</name>
    <dbReference type="NCBI Taxonomy" id="157069"/>
    <lineage>
        <taxon>Eukaryota</taxon>
        <taxon>Metazoa</taxon>
        <taxon>Spiralia</taxon>
        <taxon>Lophotrochozoa</taxon>
        <taxon>Platyhelminthes</taxon>
        <taxon>Trematoda</taxon>
        <taxon>Digenea</taxon>
        <taxon>Strigeidida</taxon>
        <taxon>Schistosomatoidea</taxon>
        <taxon>Schistosomatidae</taxon>
        <taxon>Trichobilharzia</taxon>
    </lineage>
</organism>